<keyword evidence="10" id="KW-1185">Reference proteome</keyword>
<accession>A0A6A4FLH8</accession>
<dbReference type="GO" id="GO:0006508">
    <property type="term" value="P:proteolysis"/>
    <property type="evidence" value="ECO:0007669"/>
    <property type="project" value="UniProtKB-KW"/>
</dbReference>
<dbReference type="PANTHER" id="PTHR13367">
    <property type="entry name" value="UBIQUITIN THIOESTERASE"/>
    <property type="match status" value="1"/>
</dbReference>
<dbReference type="InterPro" id="IPR027417">
    <property type="entry name" value="P-loop_NTPase"/>
</dbReference>
<feature type="domain" description="DUF3638" evidence="7">
    <location>
        <begin position="1801"/>
        <end position="2016"/>
    </location>
</feature>
<comment type="catalytic activity">
    <reaction evidence="1">
        <text>Thiol-dependent hydrolysis of ester, thioester, amide, peptide and isopeptide bonds formed by the C-terminal Gly of ubiquitin (a 76-residue protein attached to proteins as an intracellular targeting signal).</text>
        <dbReference type="EC" id="3.4.19.12"/>
    </reaction>
</comment>
<dbReference type="SUPFAM" id="SSF52540">
    <property type="entry name" value="P-loop containing nucleoside triphosphate hydrolases"/>
    <property type="match status" value="1"/>
</dbReference>
<evidence type="ECO:0000256" key="4">
    <source>
        <dbReference type="ARBA" id="ARBA00022786"/>
    </source>
</evidence>
<dbReference type="InterPro" id="IPR051346">
    <property type="entry name" value="OTU_Deubiquitinase"/>
</dbReference>
<evidence type="ECO:0000259" key="7">
    <source>
        <dbReference type="Pfam" id="PF12340"/>
    </source>
</evidence>
<dbReference type="EMBL" id="QXFT01000371">
    <property type="protein sequence ID" value="KAE9345838.1"/>
    <property type="molecule type" value="Genomic_DNA"/>
</dbReference>
<evidence type="ECO:0000313" key="10">
    <source>
        <dbReference type="Proteomes" id="UP000434957"/>
    </source>
</evidence>
<keyword evidence="6" id="KW-0788">Thiol protease</keyword>
<dbReference type="InterPro" id="IPR022105">
    <property type="entry name" value="DUF3645"/>
</dbReference>
<keyword evidence="3" id="KW-0645">Protease</keyword>
<evidence type="ECO:0000256" key="6">
    <source>
        <dbReference type="ARBA" id="ARBA00022807"/>
    </source>
</evidence>
<sequence>MTDEKLLHAVFRFKHKAPSVSQDEETCKALATRFAAFVASLEGVDVRGYTCSRQDPLADDRVVPVATFAAHEVDVLQGVCRRMLTRPGDRHSRWDVWFDPWLPMYGCAIQRTVVNAAVVKLDMLFVDGWERTLHFLSTGECVHSSVPKSHRLLHCVDLKTVLTAKFRDAFASTLHEAQQCERSRRSAATSELGHQKTPQFVAAVVRRAVASITGTADQSNSLPKGGTTDVGQHTGGQPRDTCWALVQAAIAQNLCCGQGLFRKVMVMFQLSLLRSAVRNAERVFNCGVVDVKKGCDLVDDLFFMLQTVVQGAVELFECGYDVEAVQEQCAVLKSTMEEFVDKLNCQTAMIFRLPDSRTLQKLHETKCDLEIVSPEKFKDSKGDDSSENRRLRALENLAGCEFIDVNTCSLEKLLQWVKAGAVAKSQKHNLILRTVEAFMFSSSLQLSNSGNDDDGEFDLEHMQALVTEYQKAAGKWRQLPRMASVLTVEQRSREMLVVWIAFCLVHQECAVEIPLCREYNIALKWTDLKVAVLSDRAAISALQNVAQYIREWNCKTLGPSLFDLSDQTPTFDFARAYGLSSDGMKALHDQDVDCWEAHMQSKWRQIEAKKSEAVQLRDDIRRQQQLLRLKQSELNDEVERLRLLHPNAYNYGSRLRRQLKGQVNQIRVGIERTQSALANTLTVPSYPVRPLPPSKADALQVIFMLRMPRSIEILGNLCLSAQRALAPAEITSEMATQTRVSSTTWAEFYSERAPSRAFDDSATIFTVSLGAFSLPRSHGARSVDELESFSQYSEECIWDPTFTGSTMTWKDSTGVCVNPFDASCTSIIDAFVEKLPDAFDHFQWMNNWPGDDNTRGNLMYANLYQKPEEFEKTSFIALGSLRAFPNQQFRKLQCALLDDTLPWSNPFVEIIVRQSLYQVGDLTDEPEPKLLWKTDMFQSKKWVETFCMTLKSIADKLEQTPRSFECVPLLSELAGYAHQFTNDALPIVKTFARMTRRWAENEKKSRQVFAVDSSSRRIAEARQKECVLYGYALLAYMLGPWDDEIAQNVCELIVLFRNSLFCASVNLPATEKMCLVESNVEEMMSRRTTDLVAYVRQRGIDFVLTGLVRLVSETSPSNLTWSEFGDVSEDRAMFGSCFEAEDPETDTHYSINLFTGSVLTDGYTPGGLPTAIREHKRFRALFNSCNFEVFFRNGVHRTERKCFDRLYDFALHADGDLVVQELSTNTSGAITSTLQLCSERWIEKFSRMFPSRLRELYSHWHWMEQKCVLLRPKTANDREVFFVAKFDKTGLMKCYKVPLSERKCSYEEILRRLPDYDRFIQRDEPLLSVLSVLKKFEYEQFLHSLKSPEGVVKIEMPRYKLTFLLNDNLEFASVEHKGYILARNQQFNDFLPRFNRYLVLELQDKSDTSRPELRLLLPVGSVVELPGGVVDIQIPTQDESNIDIACFDEHRRLKVFETETISARLQLAAVCACSGTNVPSKRLLMTGAEMALQMLRACRSSRPYSEIERDTLLSICRLSYREPTVKIMAMAILADADRLGFLFGQTQPMNIDSMQCADEKTEYADICTEIIQRNPLRRRFRSDEERLIFGRMEHFPLCVSAQNVVSLDPPPVGNDYVKGIEVELSSFVRDSNTIQTEAPPLPLDSSTDSATSKSMLDELQLSWECHHSQAQLELKASPDELLASFTALLAQVSSLRCEMEQYLWGCFTKATGSKRDRLLVLGNFVPTLTMSDIVRSAFDEETLHTLVPTLSATAREEFKGYIYQFMELCVLEDKMERIVRLTKHSAGLSDAQLVKELINTRRWDSAEFPYWLAFEVEGKLQIRHEQFVIAHHLINQPGSVCQLNMGCGKTRVILPMLFLHFTRSSCTRVVRAHFLSPLLSEARQFLHRFLSASNARLGVFEQPFHRQVALDIGKIELIRDTLQELKIFGGIQIVAPEHRMSLELKRLELDCDDPTVDTLDEILDKDQYVNVLDECDALLHHKYHVVYAVGDPADLCCGIERWQAAEALLRIIASKDPNSRVRSVLFAPCVSCMAPDYATRLGAFAGTRLNAVTGSSELLRKQLKEALVLDLIDNAPFEFMWLNTFGLEIARDSLVRAITDARVGLEEALGDHFKKFAPFKSQLLALRGLIAFGVLEHCMEKRYRVDFGLPFSGSRPKKIAIPFRAADVPSDRSEFSHPDVCIVLTLLGYYHNGLTDEEVGNTFRMLLRLDISEQRQKYSQWYASVEGGLGSEDQKTLCDVRHISFSDARQFASLCRVFKFCMEAINFYLNTCVFPKDTQQYPQRLSRTAWNLAAGDSNIGFSGTNDNHRLLPLSVRQQEPNDPSLLGTNGKMIDKILQVTQGYEVIHPNLERSHIPWQSILLYAVDKGTQALIDTGALLAGVANHDAAQFLLQQPDFGFAGVTYYDTREAFNCWVIVEKHRRLVMPLKSASMQEKETFVIFDEARSRGSDMKLPHEASALLTLGPKLTKDKLMQGAGRMRQLGCNQTLWIASFDEVAQSVLQSSKKGETSGLTAIDVLNWVIDNTKAESVRGLLEWASNGIHYRKTQMHRDAELVDEDWSLETLYQDKLHVDTIARIIQSKASLMFEGGLDDSFVAQICSRGCAYGLSDEVCVTSHTDECERELQVEEEVQHERELEVAQYLPAREQVWNYAAVLRARSVQDVEDAVRVLDVQSYVLSLMSSKALAALKWSAARMFMTENFASTIVSRTKISSVTEFVRVIDALLVFDNGQVLLLSECEADHILSLLWSRAQTSVRFVNFAFARESIGRVGAGAKFRDIHLALGSSPGDGLPLVATTASLVFNGETMLAKQQQEAVAPVFRELLGPLVGREATLSNFVKSRGNSHKWTRSFLHELCCRMDLEDCK</sequence>
<protein>
    <recommendedName>
        <fullName evidence="2">ubiquitinyl hydrolase 1</fullName>
        <ecNumber evidence="2">3.4.19.12</ecNumber>
    </recommendedName>
</protein>
<dbReference type="PANTHER" id="PTHR13367:SF33">
    <property type="entry name" value="P-LOOP CONTAINING NUCLEOSIDE TRIPHOSPHATE HYDROLASE PROTEIN"/>
    <property type="match status" value="1"/>
</dbReference>
<proteinExistence type="predicted"/>
<evidence type="ECO:0000256" key="2">
    <source>
        <dbReference type="ARBA" id="ARBA00012759"/>
    </source>
</evidence>
<dbReference type="GO" id="GO:0004843">
    <property type="term" value="F:cysteine-type deubiquitinase activity"/>
    <property type="evidence" value="ECO:0007669"/>
    <property type="project" value="UniProtKB-EC"/>
</dbReference>
<dbReference type="Pfam" id="PF12340">
    <property type="entry name" value="DUF3638"/>
    <property type="match status" value="1"/>
</dbReference>
<evidence type="ECO:0000259" key="8">
    <source>
        <dbReference type="Pfam" id="PF12359"/>
    </source>
</evidence>
<evidence type="ECO:0000256" key="3">
    <source>
        <dbReference type="ARBA" id="ARBA00022670"/>
    </source>
</evidence>
<reference evidence="9 10" key="1">
    <citation type="submission" date="2018-08" db="EMBL/GenBank/DDBJ databases">
        <title>Genomic investigation of the strawberry pathogen Phytophthora fragariae indicates pathogenicity is determined by transcriptional variation in three key races.</title>
        <authorList>
            <person name="Adams T.M."/>
            <person name="Armitage A.D."/>
            <person name="Sobczyk M.K."/>
            <person name="Bates H.J."/>
            <person name="Dunwell J.M."/>
            <person name="Nellist C.F."/>
            <person name="Harrison R.J."/>
        </authorList>
    </citation>
    <scope>NUCLEOTIDE SEQUENCE [LARGE SCALE GENOMIC DNA]</scope>
    <source>
        <strain evidence="9 10">SCRP333</strain>
    </source>
</reference>
<organism evidence="9 10">
    <name type="scientific">Phytophthora rubi</name>
    <dbReference type="NCBI Taxonomy" id="129364"/>
    <lineage>
        <taxon>Eukaryota</taxon>
        <taxon>Sar</taxon>
        <taxon>Stramenopiles</taxon>
        <taxon>Oomycota</taxon>
        <taxon>Peronosporomycetes</taxon>
        <taxon>Peronosporales</taxon>
        <taxon>Peronosporaceae</taxon>
        <taxon>Phytophthora</taxon>
    </lineage>
</organism>
<name>A0A6A4FLH8_9STRA</name>
<evidence type="ECO:0000313" key="9">
    <source>
        <dbReference type="EMBL" id="KAE9345838.1"/>
    </source>
</evidence>
<dbReference type="Pfam" id="PF12359">
    <property type="entry name" value="DUF3645"/>
    <property type="match status" value="1"/>
</dbReference>
<dbReference type="InterPro" id="IPR022099">
    <property type="entry name" value="DUF3638"/>
</dbReference>
<comment type="caution">
    <text evidence="9">The sequence shown here is derived from an EMBL/GenBank/DDBJ whole genome shotgun (WGS) entry which is preliminary data.</text>
</comment>
<keyword evidence="5" id="KW-0378">Hydrolase</keyword>
<keyword evidence="4" id="KW-0833">Ubl conjugation pathway</keyword>
<feature type="domain" description="DUF3645" evidence="8">
    <location>
        <begin position="2154"/>
        <end position="2185"/>
    </location>
</feature>
<evidence type="ECO:0000256" key="1">
    <source>
        <dbReference type="ARBA" id="ARBA00000707"/>
    </source>
</evidence>
<gene>
    <name evidence="9" type="ORF">PR003_g7732</name>
</gene>
<evidence type="ECO:0000256" key="5">
    <source>
        <dbReference type="ARBA" id="ARBA00022801"/>
    </source>
</evidence>
<dbReference type="EC" id="3.4.19.12" evidence="2"/>
<dbReference type="Proteomes" id="UP000434957">
    <property type="component" value="Unassembled WGS sequence"/>
</dbReference>